<evidence type="ECO:0000256" key="8">
    <source>
        <dbReference type="ARBA" id="ARBA00023004"/>
    </source>
</evidence>
<feature type="binding site" evidence="15">
    <location>
        <position position="30"/>
    </location>
    <ligand>
        <name>Mg(2+)</name>
        <dbReference type="ChEBI" id="CHEBI:18420"/>
        <label>2</label>
    </ligand>
</feature>
<sequence length="656" mass="71196">MPAVTTPPSVQGAVILVGNPNVGKSVVFGALTGRYVNVSNYPGTTVEITRGEARDRGTAHTVIDTPGVYSLLPMSEDERVTRDILMREPGARVLQVCDAKNMRRSLMITVQLAEMEVPLVLAVNMADEARERGVMPRLETLEERLGVPAIPTVAVQKKGTDRLLPLLELPSPSSVRLSYGLRMEAAIFRMEGLLPPRTSIGKRALAIMLLCGDDSLAPWLSENVSAAQIREMNEVRNRLAEESGEEIAFRVNQARLYWIDQLLGELGVEPAPPPGRNFAQAFGRYAMDPVYGFPILFCVLLLAYGFVGVIGAGYLVDLLEESFFAGWVVPSVAMILDRFVPSAFLRDFLVGPYGMISMALSYAIAIVLPIVGTFFLGFGILEDSGYLPRLAVMVDRLFKKIGCNGKAVLPMILGLGCDTMATLTTRILETRKERVIVTLLLALGVPCSAQLGVILGMLSDVGPVATIAWVVLLAGIVLVVGYLAAKIIPGESSDFILEIPPIRWPQVGNLAVKTMARIEWYLREAVPLFLLGTFLLFAADRLGWLVRIQVAAEPLIVRMLDLPPKATEAFLIGFLRRDYGAAGLFSMAKAGMLSNLQVVVSLITITLFIPCLANLLVIVKEHGGKVAAGMALFIFPFALLVGAAVNLFARWAGITF</sequence>
<feature type="transmembrane region" description="Helical" evidence="16">
    <location>
        <begin position="626"/>
        <end position="649"/>
    </location>
</feature>
<feature type="transmembrane region" description="Helical" evidence="16">
    <location>
        <begin position="464"/>
        <end position="485"/>
    </location>
</feature>
<evidence type="ECO:0000256" key="12">
    <source>
        <dbReference type="ARBA" id="ARBA00031200"/>
    </source>
</evidence>
<keyword evidence="11 16" id="KW-0472">Membrane</keyword>
<evidence type="ECO:0000256" key="15">
    <source>
        <dbReference type="PIRSR" id="PIRSR603373-2"/>
    </source>
</evidence>
<feature type="binding site" evidence="15">
    <location>
        <position position="33"/>
    </location>
    <ligand>
        <name>Mg(2+)</name>
        <dbReference type="ChEBI" id="CHEBI:18420"/>
        <label>2</label>
    </ligand>
</feature>
<feature type="domain" description="FeoB-type G" evidence="17">
    <location>
        <begin position="11"/>
        <end position="173"/>
    </location>
</feature>
<dbReference type="InterPro" id="IPR027417">
    <property type="entry name" value="P-loop_NTPase"/>
</dbReference>
<keyword evidence="4 16" id="KW-0410">Iron transport</keyword>
<evidence type="ECO:0000256" key="14">
    <source>
        <dbReference type="PIRSR" id="PIRSR603373-1"/>
    </source>
</evidence>
<dbReference type="EMBL" id="KT006965">
    <property type="protein sequence ID" value="AKQ01416.1"/>
    <property type="molecule type" value="Genomic_DNA"/>
</dbReference>
<dbReference type="InterPro" id="IPR030389">
    <property type="entry name" value="G_FEOB_dom"/>
</dbReference>
<evidence type="ECO:0000256" key="1">
    <source>
        <dbReference type="ARBA" id="ARBA00004651"/>
    </source>
</evidence>
<dbReference type="InterPro" id="IPR041069">
    <property type="entry name" value="FeoB_Cyto"/>
</dbReference>
<dbReference type="AlphaFoldDB" id="A0A0H4T1G0"/>
<proteinExistence type="inferred from homology"/>
<feature type="transmembrane region" description="Helical" evidence="16">
    <location>
        <begin position="435"/>
        <end position="458"/>
    </location>
</feature>
<evidence type="ECO:0000256" key="9">
    <source>
        <dbReference type="ARBA" id="ARBA00023065"/>
    </source>
</evidence>
<evidence type="ECO:0000256" key="11">
    <source>
        <dbReference type="ARBA" id="ARBA00023136"/>
    </source>
</evidence>
<dbReference type="GO" id="GO:0046872">
    <property type="term" value="F:metal ion binding"/>
    <property type="evidence" value="ECO:0007669"/>
    <property type="project" value="UniProtKB-KW"/>
</dbReference>
<name>A0A0H4T1G0_9DELT</name>
<evidence type="ECO:0000256" key="10">
    <source>
        <dbReference type="ARBA" id="ARBA00023134"/>
    </source>
</evidence>
<evidence type="ECO:0000256" key="4">
    <source>
        <dbReference type="ARBA" id="ARBA00022496"/>
    </source>
</evidence>
<dbReference type="InterPro" id="IPR050860">
    <property type="entry name" value="FeoB_GTPase"/>
</dbReference>
<dbReference type="GO" id="GO:0015093">
    <property type="term" value="F:ferrous iron transmembrane transporter activity"/>
    <property type="evidence" value="ECO:0007669"/>
    <property type="project" value="UniProtKB-UniRule"/>
</dbReference>
<dbReference type="CDD" id="cd01879">
    <property type="entry name" value="FeoB"/>
    <property type="match status" value="1"/>
</dbReference>
<evidence type="ECO:0000256" key="7">
    <source>
        <dbReference type="ARBA" id="ARBA00022989"/>
    </source>
</evidence>
<dbReference type="PRINTS" id="PR00326">
    <property type="entry name" value="GTP1OBG"/>
</dbReference>
<dbReference type="Pfam" id="PF02421">
    <property type="entry name" value="FeoB_N"/>
    <property type="match status" value="1"/>
</dbReference>
<feature type="binding site" evidence="14">
    <location>
        <begin position="43"/>
        <end position="47"/>
    </location>
    <ligand>
        <name>GTP</name>
        <dbReference type="ChEBI" id="CHEBI:37565"/>
        <label>1</label>
    </ligand>
</feature>
<dbReference type="GO" id="GO:0005886">
    <property type="term" value="C:plasma membrane"/>
    <property type="evidence" value="ECO:0007669"/>
    <property type="project" value="UniProtKB-SubCell"/>
</dbReference>
<dbReference type="PANTHER" id="PTHR43185:SF1">
    <property type="entry name" value="FE(2+) TRANSPORTER FEOB"/>
    <property type="match status" value="1"/>
</dbReference>
<keyword evidence="3" id="KW-1003">Cell membrane</keyword>
<dbReference type="InterPro" id="IPR011640">
    <property type="entry name" value="Fe2_transport_prot_B_C"/>
</dbReference>
<keyword evidence="9" id="KW-0406">Ion transport</keyword>
<evidence type="ECO:0000256" key="13">
    <source>
        <dbReference type="NCBIfam" id="TIGR00437"/>
    </source>
</evidence>
<dbReference type="Pfam" id="PF07670">
    <property type="entry name" value="Gate"/>
    <property type="match status" value="2"/>
</dbReference>
<keyword evidence="5 16" id="KW-0812">Transmembrane</keyword>
<dbReference type="InterPro" id="IPR006073">
    <property type="entry name" value="GTP-bd"/>
</dbReference>
<feature type="binding site" evidence="15">
    <location>
        <position position="32"/>
    </location>
    <ligand>
        <name>Mg(2+)</name>
        <dbReference type="ChEBI" id="CHEBI:18420"/>
        <label>2</label>
    </ligand>
</feature>
<evidence type="ECO:0000256" key="3">
    <source>
        <dbReference type="ARBA" id="ARBA00022475"/>
    </source>
</evidence>
<evidence type="ECO:0000313" key="18">
    <source>
        <dbReference type="EMBL" id="AKQ01416.1"/>
    </source>
</evidence>
<reference evidence="18" key="1">
    <citation type="journal article" date="2015" name="ISME J.">
        <title>Aquifer environment selects for microbial species cohorts in sediment and groundwater.</title>
        <authorList>
            <person name="Hug L.A."/>
            <person name="Thomas B.C."/>
            <person name="Brown C.T."/>
            <person name="Frischkorn K.R."/>
            <person name="Williams K.H."/>
            <person name="Tringe S.G."/>
            <person name="Banfield J.F."/>
        </authorList>
    </citation>
    <scope>NUCLEOTIDE SEQUENCE</scope>
</reference>
<evidence type="ECO:0000256" key="6">
    <source>
        <dbReference type="ARBA" id="ARBA00022741"/>
    </source>
</evidence>
<dbReference type="Gene3D" id="3.40.50.300">
    <property type="entry name" value="P-loop containing nucleotide triphosphate hydrolases"/>
    <property type="match status" value="1"/>
</dbReference>
<dbReference type="SUPFAM" id="SSF52540">
    <property type="entry name" value="P-loop containing nucleoside triphosphate hydrolases"/>
    <property type="match status" value="1"/>
</dbReference>
<feature type="transmembrane region" description="Helical" evidence="16">
    <location>
        <begin position="290"/>
        <end position="316"/>
    </location>
</feature>
<dbReference type="Pfam" id="PF17910">
    <property type="entry name" value="FeoB_Cyto"/>
    <property type="match status" value="1"/>
</dbReference>
<dbReference type="InterPro" id="IPR011642">
    <property type="entry name" value="Gate_dom"/>
</dbReference>
<comment type="function">
    <text evidence="16">Probable transporter of a GTP-driven Fe(2+) uptake system.</text>
</comment>
<dbReference type="InterPro" id="IPR003373">
    <property type="entry name" value="Fe2_transport_prot-B"/>
</dbReference>
<organism evidence="18">
    <name type="scientific">uncultured delta proteobacterium Rifle_16ft_4_minimus_184</name>
    <dbReference type="NCBI Taxonomy" id="1665175"/>
    <lineage>
        <taxon>Bacteria</taxon>
        <taxon>Deltaproteobacteria</taxon>
        <taxon>environmental samples</taxon>
    </lineage>
</organism>
<keyword evidence="10 14" id="KW-0342">GTP-binding</keyword>
<evidence type="ECO:0000259" key="17">
    <source>
        <dbReference type="PROSITE" id="PS51711"/>
    </source>
</evidence>
<evidence type="ECO:0000256" key="16">
    <source>
        <dbReference type="RuleBase" id="RU362098"/>
    </source>
</evidence>
<comment type="subcellular location">
    <subcellularLocation>
        <location evidence="16">Cell inner membrane</location>
        <topology evidence="16">Multi-pass membrane protein</topology>
    </subcellularLocation>
    <subcellularLocation>
        <location evidence="1">Cell membrane</location>
        <topology evidence="1">Multi-pass membrane protein</topology>
    </subcellularLocation>
</comment>
<dbReference type="NCBIfam" id="TIGR00437">
    <property type="entry name" value="feoB"/>
    <property type="match status" value="1"/>
</dbReference>
<dbReference type="PROSITE" id="PS51711">
    <property type="entry name" value="G_FEOB"/>
    <property type="match status" value="1"/>
</dbReference>
<keyword evidence="2 16" id="KW-0813">Transport</keyword>
<feature type="binding site" evidence="14">
    <location>
        <begin position="18"/>
        <end position="25"/>
    </location>
    <ligand>
        <name>GTP</name>
        <dbReference type="ChEBI" id="CHEBI:37565"/>
        <label>1</label>
    </ligand>
</feature>
<evidence type="ECO:0000256" key="5">
    <source>
        <dbReference type="ARBA" id="ARBA00022692"/>
    </source>
</evidence>
<dbReference type="NCBIfam" id="TIGR00231">
    <property type="entry name" value="small_GTP"/>
    <property type="match status" value="1"/>
</dbReference>
<keyword evidence="15" id="KW-0479">Metal-binding</keyword>
<keyword evidence="7 16" id="KW-1133">Transmembrane helix</keyword>
<feature type="transmembrane region" description="Helical" evidence="16">
    <location>
        <begin position="322"/>
        <end position="340"/>
    </location>
</feature>
<accession>A0A0H4T1G0</accession>
<keyword evidence="6 14" id="KW-0547">Nucleotide-binding</keyword>
<protein>
    <recommendedName>
        <fullName evidence="12 13">Ferrous iron transport protein B</fullName>
    </recommendedName>
</protein>
<keyword evidence="8 16" id="KW-0408">Iron</keyword>
<feature type="binding site" evidence="14">
    <location>
        <begin position="124"/>
        <end position="127"/>
    </location>
    <ligand>
        <name>GTP</name>
        <dbReference type="ChEBI" id="CHEBI:37565"/>
        <label>1</label>
    </ligand>
</feature>
<feature type="binding site" evidence="14">
    <location>
        <begin position="64"/>
        <end position="67"/>
    </location>
    <ligand>
        <name>GTP</name>
        <dbReference type="ChEBI" id="CHEBI:37565"/>
        <label>1</label>
    </ligand>
</feature>
<feature type="transmembrane region" description="Helical" evidence="16">
    <location>
        <begin position="360"/>
        <end position="381"/>
    </location>
</feature>
<dbReference type="Gene3D" id="1.10.287.1770">
    <property type="match status" value="1"/>
</dbReference>
<keyword evidence="15" id="KW-0460">Magnesium</keyword>
<evidence type="ECO:0000256" key="2">
    <source>
        <dbReference type="ARBA" id="ARBA00022448"/>
    </source>
</evidence>
<feature type="transmembrane region" description="Helical" evidence="16">
    <location>
        <begin position="520"/>
        <end position="539"/>
    </location>
</feature>
<comment type="similarity">
    <text evidence="16">Belongs to the TRAFAC class TrmE-Era-EngA-EngB-Septin-like GTPase superfamily. FeoB GTPase (TC 9.A.8) family.</text>
</comment>
<dbReference type="GO" id="GO:0005525">
    <property type="term" value="F:GTP binding"/>
    <property type="evidence" value="ECO:0007669"/>
    <property type="project" value="UniProtKB-KW"/>
</dbReference>
<dbReference type="Pfam" id="PF07664">
    <property type="entry name" value="FeoB_C"/>
    <property type="match status" value="1"/>
</dbReference>
<dbReference type="PANTHER" id="PTHR43185">
    <property type="entry name" value="FERROUS IRON TRANSPORT PROTEIN B"/>
    <property type="match status" value="1"/>
</dbReference>
<feature type="transmembrane region" description="Helical" evidence="16">
    <location>
        <begin position="596"/>
        <end position="619"/>
    </location>
</feature>
<dbReference type="InterPro" id="IPR005225">
    <property type="entry name" value="Small_GTP-bd"/>
</dbReference>